<dbReference type="Proteomes" id="UP000800035">
    <property type="component" value="Unassembled WGS sequence"/>
</dbReference>
<evidence type="ECO:0000256" key="2">
    <source>
        <dbReference type="SAM" id="Phobius"/>
    </source>
</evidence>
<feature type="compositionally biased region" description="Polar residues" evidence="1">
    <location>
        <begin position="490"/>
        <end position="509"/>
    </location>
</feature>
<accession>A0A6A5TQP6</accession>
<gene>
    <name evidence="3" type="ORF">CC80DRAFT_595569</name>
</gene>
<reference evidence="3" key="1">
    <citation type="journal article" date="2020" name="Stud. Mycol.">
        <title>101 Dothideomycetes genomes: a test case for predicting lifestyles and emergence of pathogens.</title>
        <authorList>
            <person name="Haridas S."/>
            <person name="Albert R."/>
            <person name="Binder M."/>
            <person name="Bloem J."/>
            <person name="Labutti K."/>
            <person name="Salamov A."/>
            <person name="Andreopoulos B."/>
            <person name="Baker S."/>
            <person name="Barry K."/>
            <person name="Bills G."/>
            <person name="Bluhm B."/>
            <person name="Cannon C."/>
            <person name="Castanera R."/>
            <person name="Culley D."/>
            <person name="Daum C."/>
            <person name="Ezra D."/>
            <person name="Gonzalez J."/>
            <person name="Henrissat B."/>
            <person name="Kuo A."/>
            <person name="Liang C."/>
            <person name="Lipzen A."/>
            <person name="Lutzoni F."/>
            <person name="Magnuson J."/>
            <person name="Mondo S."/>
            <person name="Nolan M."/>
            <person name="Ohm R."/>
            <person name="Pangilinan J."/>
            <person name="Park H.-J."/>
            <person name="Ramirez L."/>
            <person name="Alfaro M."/>
            <person name="Sun H."/>
            <person name="Tritt A."/>
            <person name="Yoshinaga Y."/>
            <person name="Zwiers L.-H."/>
            <person name="Turgeon B."/>
            <person name="Goodwin S."/>
            <person name="Spatafora J."/>
            <person name="Crous P."/>
            <person name="Grigoriev I."/>
        </authorList>
    </citation>
    <scope>NUCLEOTIDE SEQUENCE</scope>
    <source>
        <strain evidence="3">CBS 675.92</strain>
    </source>
</reference>
<sequence length="1094" mass="120602">MRYLFTSPSTPTTLALARVLSAEGHAICAAAEERIRGTAPARFSNADERFHRLTPTFGLVDLWKNVRDEVDTIIPFGELPQHVRECLEGKGANILGRRLFEDDHDFQDPVRGKVVNTPNTSPSAIKAPAAFQVHSRMCIAEIFSQYPSTMFSLQPAPFYDMDDEDTLVEEEPASSAEEYLVLSCATLDDEMVESVKALPISEKRPYRLIEVVKGGSQYEAHAYINAGNIRMLVVTTSRGSEDEFLAVASSQPLFDVLYRFTLRLVDTLKDENAGNSHSGLETKQKSTLTTHLTLTFSVKEEVRPNGDFVRKVTVLNCSNETHPSLALLASVPSLRSQLALAYTDTAALLDPLRLPTTNMPWGLYSLPSATHTIFEVEMSILEVRRRVTVSSSDSKHAEGERSPTLQSSSGSEIIPSRRRRSQRHHAFRPRMPPMRLQASEAAGDPNDITNGSESRNRPNSGTIIADQEQFLDGRVRSPINIQIPNLVRTFSHSKSTGSQSEPETRSSIASVGRRCGSHQVKGMDGEPFPLQRTPRVKKRYRKGKAPVRDPPADVHAVSLEAIERRRHMSQAYTKTDTNTMRRSSSVRGEASCTTQQATYQHRDITPLFCGRNAVIQREDLRAVLFQGPRSGRPGIVNGESLERHHSQKAQLEIARTPSCRSAVSGMTERDGDDYFGDSVGQIEDAPPPIPPRSHRRPQWAFPSTIRDVQSSTPGSYESLTEDRGELRMCQGETSSMETDKVDECDFFGDTIGPEVEVMGCEGPISISSRPSADGERLGTAPVSRRAYTARGRRSSTHTRWTTSETEGDSNGHPAPRRQPTIPPLRISHPRPTRSAHTTASKTNANVRPPLPVVHTPHSDSHRPNYSPPSNLKPPHNNLPLPATHTARHPNRWYVVLYHWFTQQPSNALPNGSGSTFATSLHHDIAPAHWLLYWLQGMGWTGLAIFYFVSLAKVEATLAFECYELKTQLRLQGQGNPPTGKTEAGNSHAWTPSSIDVPSNYLSSSGDDACILTPLARASVIGANFHVLFMMGIVCCGVAFMLQAACYRLFGPCMKRSGAYGTGTLVVRIAVQVASCVAGVGIVLGITWGIVGRER</sequence>
<feature type="compositionally biased region" description="Basic residues" evidence="1">
    <location>
        <begin position="416"/>
        <end position="428"/>
    </location>
</feature>
<feature type="region of interest" description="Disordered" evidence="1">
    <location>
        <begin position="389"/>
        <end position="462"/>
    </location>
</feature>
<protein>
    <submittedName>
        <fullName evidence="3">Uncharacterized protein</fullName>
    </submittedName>
</protein>
<dbReference type="OrthoDB" id="3745855at2759"/>
<keyword evidence="2" id="KW-0812">Transmembrane</keyword>
<keyword evidence="2" id="KW-0472">Membrane</keyword>
<feature type="transmembrane region" description="Helical" evidence="2">
    <location>
        <begin position="929"/>
        <end position="948"/>
    </location>
</feature>
<dbReference type="EMBL" id="ML977001">
    <property type="protein sequence ID" value="KAF1954039.1"/>
    <property type="molecule type" value="Genomic_DNA"/>
</dbReference>
<feature type="transmembrane region" description="Helical" evidence="2">
    <location>
        <begin position="1026"/>
        <end position="1049"/>
    </location>
</feature>
<evidence type="ECO:0000313" key="3">
    <source>
        <dbReference type="EMBL" id="KAF1954039.1"/>
    </source>
</evidence>
<feature type="compositionally biased region" description="Low complexity" evidence="1">
    <location>
        <begin position="867"/>
        <end position="878"/>
    </location>
</feature>
<dbReference type="AlphaFoldDB" id="A0A6A5TQP6"/>
<keyword evidence="4" id="KW-1185">Reference proteome</keyword>
<feature type="region of interest" description="Disordered" evidence="1">
    <location>
        <begin position="762"/>
        <end position="878"/>
    </location>
</feature>
<organism evidence="3 4">
    <name type="scientific">Byssothecium circinans</name>
    <dbReference type="NCBI Taxonomy" id="147558"/>
    <lineage>
        <taxon>Eukaryota</taxon>
        <taxon>Fungi</taxon>
        <taxon>Dikarya</taxon>
        <taxon>Ascomycota</taxon>
        <taxon>Pezizomycotina</taxon>
        <taxon>Dothideomycetes</taxon>
        <taxon>Pleosporomycetidae</taxon>
        <taxon>Pleosporales</taxon>
        <taxon>Massarineae</taxon>
        <taxon>Massarinaceae</taxon>
        <taxon>Byssothecium</taxon>
    </lineage>
</organism>
<feature type="compositionally biased region" description="Polar residues" evidence="1">
    <location>
        <begin position="834"/>
        <end position="845"/>
    </location>
</feature>
<feature type="region of interest" description="Disordered" evidence="1">
    <location>
        <begin position="706"/>
        <end position="726"/>
    </location>
</feature>
<feature type="compositionally biased region" description="Polar residues" evidence="1">
    <location>
        <begin position="447"/>
        <end position="462"/>
    </location>
</feature>
<feature type="transmembrane region" description="Helical" evidence="2">
    <location>
        <begin position="1069"/>
        <end position="1090"/>
    </location>
</feature>
<feature type="compositionally biased region" description="Polar residues" evidence="1">
    <location>
        <begin position="706"/>
        <end position="718"/>
    </location>
</feature>
<keyword evidence="2" id="KW-1133">Transmembrane helix</keyword>
<evidence type="ECO:0000313" key="4">
    <source>
        <dbReference type="Proteomes" id="UP000800035"/>
    </source>
</evidence>
<evidence type="ECO:0000256" key="1">
    <source>
        <dbReference type="SAM" id="MobiDB-lite"/>
    </source>
</evidence>
<feature type="region of interest" description="Disordered" evidence="1">
    <location>
        <begin position="490"/>
        <end position="531"/>
    </location>
</feature>
<name>A0A6A5TQP6_9PLEO</name>
<proteinExistence type="predicted"/>